<dbReference type="Pfam" id="PF05970">
    <property type="entry name" value="PIF1"/>
    <property type="match status" value="1"/>
</dbReference>
<sequence length="1198" mass="136875">MTSMGGNIDLRVNQGRGPYIFRLNGQNHHRIGSLLPVVGDKPRFAQLYIHDTGNEIANRLSALNKNESHCDLDPAVVQILLKMLDENNALVKTFHMARDRFKESDMHSVRLQLISSRSTDGREQNMPTCFEVAAIIVGDVSEESMHRDIIIENRSGLLQRINEVHPKFMAMQYPLLFPYGEDGFRNGILKRGLGGNAPLTEDFVTMQEYYAYRLQQRQNEGQTLILARRLRQQFQVDAYTCVEEYRLIWIRNNQLQLRSEVYFGLKDAVFKGDTTPSSVGKRIVLPSSFTGSPRYMIQNYQDAMAICRWAGYPDLFITFTCNPKWPKIETFLSLIPGQRPEDRPDIIARVFKIKLDQLLHDLKHGKHFGKVIAGDYEAVKQYMIHGPCGAANPRSPCMVDNKCMKHFPKKVYNDTVIDEDGYPIYRRRDDGKMVEKNGVLLDNRFVVPYNIDLLVKYQAHINVEWCNRSKSIKYLFKPDITKTKFTEWMKTNEMSNTARSLTYCDFPTKWVWHRKEKEWRPRKSGRCIGRIFHAHPTSGERFYLRMLLNVVKGAKSFKEIRTVDGVVHPNYRTACYAHGLLDGDKEWDDAIKQASNWASGRQLRELFATLLMFCEVSDPHGLWVANWELLSDDILYRQKRILMYEHIQLTDEQLQNHALFEIEQILGKSGRSLKEFDGMKYPNMSAIRENINRLLQEELDFDRVDLAAKHLSLLNGLNVDQRKIYDIVIEDVATNSGGLYFVYGHGGTGKTYLWKTLISCLRSQGKIVLAMASSGIAALLLPGGRTAHSRLQIPIIVTEESTCGIKQGTHAAELMTKVSLIIWDEAPMAHRYCFEAVDRSLRDILRFTNTNSVNKPFGGKTVVLGGDFRQILPVVAKGQREDIVDASINRSYLWKFCKVFTLTQNMRLKQCNEDCKDFAEWILTLGNGEVDEVDNQSNVVIPLDLLIDVGDHPIHSIVIATYPDLHNKYTDGKYLEERSILAPTNDIVNEINDYMIDLLSPDTETYFSADSICKSSSYIQNEDVLYPVEFLNSLKFPGIPNHKLRLAVGLPIMLLRNLNQSNGLCNGTRLVVSQLSKWVIEAKIITGSHVGQKVFIPRIVLSPSETKWPFVLKRRQFPVCVCFAMTINKSQGQSLKHVGLFLPKPVFSHGQLYVAVSRVTTRNGLKILITDTDSKSSSVTKNIVYKEVFGNLHAEIKQ</sequence>
<proteinExistence type="inferred from homology"/>
<dbReference type="Pfam" id="PF14214">
    <property type="entry name" value="Helitron_like_N"/>
    <property type="match status" value="1"/>
</dbReference>
<keyword evidence="1" id="KW-0067">ATP-binding</keyword>
<dbReference type="PANTHER" id="PTHR10492">
    <property type="match status" value="1"/>
</dbReference>
<dbReference type="GO" id="GO:0005524">
    <property type="term" value="F:ATP binding"/>
    <property type="evidence" value="ECO:0007669"/>
    <property type="project" value="UniProtKB-KW"/>
</dbReference>
<dbReference type="InterPro" id="IPR027417">
    <property type="entry name" value="P-loop_NTPase"/>
</dbReference>
<evidence type="ECO:0000259" key="2">
    <source>
        <dbReference type="Pfam" id="PF05970"/>
    </source>
</evidence>
<dbReference type="GO" id="GO:0043139">
    <property type="term" value="F:5'-3' DNA helicase activity"/>
    <property type="evidence" value="ECO:0007669"/>
    <property type="project" value="UniProtKB-EC"/>
</dbReference>
<comment type="catalytic activity">
    <reaction evidence="1">
        <text>ATP + H2O = ADP + phosphate + H(+)</text>
        <dbReference type="Rhea" id="RHEA:13065"/>
        <dbReference type="ChEBI" id="CHEBI:15377"/>
        <dbReference type="ChEBI" id="CHEBI:15378"/>
        <dbReference type="ChEBI" id="CHEBI:30616"/>
        <dbReference type="ChEBI" id="CHEBI:43474"/>
        <dbReference type="ChEBI" id="CHEBI:456216"/>
        <dbReference type="EC" id="5.6.2.3"/>
    </reaction>
</comment>
<keyword evidence="1" id="KW-0547">Nucleotide-binding</keyword>
<evidence type="ECO:0000259" key="3">
    <source>
        <dbReference type="Pfam" id="PF14214"/>
    </source>
</evidence>
<dbReference type="PANTHER" id="PTHR10492:SF101">
    <property type="entry name" value="ATP-DEPENDENT DNA HELICASE"/>
    <property type="match status" value="1"/>
</dbReference>
<protein>
    <recommendedName>
        <fullName evidence="1">ATP-dependent DNA helicase</fullName>
        <ecNumber evidence="1">5.6.2.3</ecNumber>
    </recommendedName>
</protein>
<keyword evidence="1" id="KW-0227">DNA damage</keyword>
<feature type="domain" description="DNA helicase Pif1-like DEAD-box helicase" evidence="2">
    <location>
        <begin position="717"/>
        <end position="935"/>
    </location>
</feature>
<keyword evidence="1" id="KW-0234">DNA repair</keyword>
<dbReference type="InterPro" id="IPR049163">
    <property type="entry name" value="Pif1-like_2B_dom"/>
</dbReference>
<dbReference type="EMBL" id="OIVN01001384">
    <property type="protein sequence ID" value="SPC93356.1"/>
    <property type="molecule type" value="Genomic_DNA"/>
</dbReference>
<reference evidence="5" key="1">
    <citation type="submission" date="2018-02" db="EMBL/GenBank/DDBJ databases">
        <authorList>
            <person name="Cohen D.B."/>
            <person name="Kent A.D."/>
        </authorList>
    </citation>
    <scope>NUCLEOTIDE SEQUENCE</scope>
</reference>
<dbReference type="GO" id="GO:0016887">
    <property type="term" value="F:ATP hydrolysis activity"/>
    <property type="evidence" value="ECO:0007669"/>
    <property type="project" value="RHEA"/>
</dbReference>
<dbReference type="GO" id="GO:0000723">
    <property type="term" value="P:telomere maintenance"/>
    <property type="evidence" value="ECO:0007669"/>
    <property type="project" value="InterPro"/>
</dbReference>
<dbReference type="Pfam" id="PF21530">
    <property type="entry name" value="Pif1_2B_dom"/>
    <property type="match status" value="1"/>
</dbReference>
<organism evidence="5">
    <name type="scientific">Fagus sylvatica</name>
    <name type="common">Beechnut</name>
    <dbReference type="NCBI Taxonomy" id="28930"/>
    <lineage>
        <taxon>Eukaryota</taxon>
        <taxon>Viridiplantae</taxon>
        <taxon>Streptophyta</taxon>
        <taxon>Embryophyta</taxon>
        <taxon>Tracheophyta</taxon>
        <taxon>Spermatophyta</taxon>
        <taxon>Magnoliopsida</taxon>
        <taxon>eudicotyledons</taxon>
        <taxon>Gunneridae</taxon>
        <taxon>Pentapetalae</taxon>
        <taxon>rosids</taxon>
        <taxon>fabids</taxon>
        <taxon>Fagales</taxon>
        <taxon>Fagaceae</taxon>
        <taxon>Fagus</taxon>
    </lineage>
</organism>
<comment type="cofactor">
    <cofactor evidence="1">
        <name>Mg(2+)</name>
        <dbReference type="ChEBI" id="CHEBI:18420"/>
    </cofactor>
</comment>
<dbReference type="GO" id="GO:0006310">
    <property type="term" value="P:DNA recombination"/>
    <property type="evidence" value="ECO:0007669"/>
    <property type="project" value="UniProtKB-KW"/>
</dbReference>
<dbReference type="AlphaFoldDB" id="A0A2N9FRL5"/>
<gene>
    <name evidence="5" type="ORF">FSB_LOCUS21238</name>
</gene>
<dbReference type="InterPro" id="IPR010285">
    <property type="entry name" value="DNA_helicase_pif1-like_DEAD"/>
</dbReference>
<evidence type="ECO:0000256" key="1">
    <source>
        <dbReference type="RuleBase" id="RU363044"/>
    </source>
</evidence>
<feature type="domain" description="Helitron helicase-like" evidence="3">
    <location>
        <begin position="209"/>
        <end position="373"/>
    </location>
</feature>
<feature type="domain" description="DNA helicase Pif1-like 2B" evidence="4">
    <location>
        <begin position="1029"/>
        <end position="1075"/>
    </location>
</feature>
<keyword evidence="1" id="KW-0347">Helicase</keyword>
<comment type="similarity">
    <text evidence="1">Belongs to the helicase family.</text>
</comment>
<name>A0A2N9FRL5_FAGSY</name>
<accession>A0A2N9FRL5</accession>
<dbReference type="InterPro" id="IPR025476">
    <property type="entry name" value="Helitron_helicase-like"/>
</dbReference>
<evidence type="ECO:0000313" key="5">
    <source>
        <dbReference type="EMBL" id="SPC93356.1"/>
    </source>
</evidence>
<dbReference type="SUPFAM" id="SSF52540">
    <property type="entry name" value="P-loop containing nucleoside triphosphate hydrolases"/>
    <property type="match status" value="2"/>
</dbReference>
<dbReference type="CDD" id="cd18809">
    <property type="entry name" value="SF1_C_RecD"/>
    <property type="match status" value="1"/>
</dbReference>
<keyword evidence="1" id="KW-0378">Hydrolase</keyword>
<dbReference type="GO" id="GO:0006281">
    <property type="term" value="P:DNA repair"/>
    <property type="evidence" value="ECO:0007669"/>
    <property type="project" value="UniProtKB-KW"/>
</dbReference>
<evidence type="ECO:0000259" key="4">
    <source>
        <dbReference type="Pfam" id="PF21530"/>
    </source>
</evidence>
<dbReference type="Gene3D" id="3.40.50.300">
    <property type="entry name" value="P-loop containing nucleotide triphosphate hydrolases"/>
    <property type="match status" value="1"/>
</dbReference>
<dbReference type="EC" id="5.6.2.3" evidence="1"/>
<keyword evidence="1" id="KW-0233">DNA recombination</keyword>